<reference evidence="2 3" key="1">
    <citation type="submission" date="2019-12" db="EMBL/GenBank/DDBJ databases">
        <title>Genomic-based taxomic classification of the family Erythrobacteraceae.</title>
        <authorList>
            <person name="Xu L."/>
        </authorList>
    </citation>
    <scope>NUCLEOTIDE SEQUENCE [LARGE SCALE GENOMIC DNA]</scope>
    <source>
        <strain evidence="2 3">100921-2</strain>
    </source>
</reference>
<comment type="caution">
    <text evidence="2">The sequence shown here is derived from an EMBL/GenBank/DDBJ whole genome shotgun (WGS) entry which is preliminary data.</text>
</comment>
<feature type="transmembrane region" description="Helical" evidence="1">
    <location>
        <begin position="127"/>
        <end position="152"/>
    </location>
</feature>
<feature type="transmembrane region" description="Helical" evidence="1">
    <location>
        <begin position="50"/>
        <end position="69"/>
    </location>
</feature>
<accession>A0A6I4TC28</accession>
<feature type="transmembrane region" description="Helical" evidence="1">
    <location>
        <begin position="76"/>
        <end position="97"/>
    </location>
</feature>
<keyword evidence="1" id="KW-1133">Transmembrane helix</keyword>
<keyword evidence="1" id="KW-0812">Transmembrane</keyword>
<name>A0A6I4TC28_9SPHN</name>
<dbReference type="Proteomes" id="UP000439522">
    <property type="component" value="Unassembled WGS sequence"/>
</dbReference>
<evidence type="ECO:0000313" key="2">
    <source>
        <dbReference type="EMBL" id="MXO74802.1"/>
    </source>
</evidence>
<dbReference type="OrthoDB" id="7449199at2"/>
<keyword evidence="3" id="KW-1185">Reference proteome</keyword>
<proteinExistence type="predicted"/>
<dbReference type="AlphaFoldDB" id="A0A6I4TC28"/>
<evidence type="ECO:0000313" key="3">
    <source>
        <dbReference type="Proteomes" id="UP000439522"/>
    </source>
</evidence>
<dbReference type="RefSeq" id="WP_160610526.1">
    <property type="nucleotide sequence ID" value="NZ_WTZA01000001.1"/>
</dbReference>
<sequence length="153" mass="16136">MPEALLRSQLDPVRDIRTGTPGPSLVVETEANDNVRVLAPESRLFELPSAVWITMIGSYVVFLLALLGATGGASATFAIAISAFYVAMFFGTARALLRQGPAQPDSPLQRTGAILQTAFGPLTRSEVYGQVLIVPVAVAFFGIAIAIISATVM</sequence>
<protein>
    <submittedName>
        <fullName evidence="2">Uncharacterized protein</fullName>
    </submittedName>
</protein>
<dbReference type="EMBL" id="WTZA01000001">
    <property type="protein sequence ID" value="MXO74802.1"/>
    <property type="molecule type" value="Genomic_DNA"/>
</dbReference>
<evidence type="ECO:0000256" key="1">
    <source>
        <dbReference type="SAM" id="Phobius"/>
    </source>
</evidence>
<organism evidence="2 3">
    <name type="scientific">Tsuneonella aeria</name>
    <dbReference type="NCBI Taxonomy" id="1837929"/>
    <lineage>
        <taxon>Bacteria</taxon>
        <taxon>Pseudomonadati</taxon>
        <taxon>Pseudomonadota</taxon>
        <taxon>Alphaproteobacteria</taxon>
        <taxon>Sphingomonadales</taxon>
        <taxon>Erythrobacteraceae</taxon>
        <taxon>Tsuneonella</taxon>
    </lineage>
</organism>
<gene>
    <name evidence="2" type="ORF">GRI40_06155</name>
</gene>
<keyword evidence="1" id="KW-0472">Membrane</keyword>